<evidence type="ECO:0000313" key="1">
    <source>
        <dbReference type="EMBL" id="PWN51897.1"/>
    </source>
</evidence>
<dbReference type="EMBL" id="KZ819810">
    <property type="protein sequence ID" value="PWN51897.1"/>
    <property type="molecule type" value="Genomic_DNA"/>
</dbReference>
<keyword evidence="2" id="KW-1185">Reference proteome</keyword>
<sequence length="573" mass="62035">MGAQPQNHLAQFSKTTSKVRGLIDNFDSRADTAVFPPSLGFVPSNGRRTPEDPTEPSILSLTNVVKHPEPKTRRKGPVRFDGGRVTEGGSSGLLYAYSPPSSSSTLGFDAHGNEESVSDEDSCMVSAGRGHRPCLGRESEVATNGRQANSTPVHGLVARGEPQVEESRSCIPGDRGFDGAEDPSLYLSSHGIDPRWDLRQDERSRCVYVQETYPNQGNLPHDHRHSDQAATGRDRKGPQSSLPGIAGAGGRERKEFYYAPPPGYDLSPPSSFFHGGPHPPMRAKNGLGTEREARSEKGRWIPRYMDPPKDWRPDSDGDVQVLHDEGRWRRKGIWRPLPDVPGGWAWIPNHLGGEDDCARSKSEWEGGSGPTMMALKGIDYLLPNLHHKDWTVPQSKQILTAWATLATLLAGTQTTLLTVFLPAKAGKATLAFAFSALAFEIYGAVLAAFTIMASIAIQAQAASRDGEVEAASVQLEALNDNEYDLDNTAMNHSGISRRSVSILDKLTVSCGYIVPLGGMLELAGLMIFVSFSHPGCVSGILAGTVGLCLASTVISVLWGIAHEQRDKLCRREG</sequence>
<protein>
    <submittedName>
        <fullName evidence="1">Uncharacterized protein</fullName>
    </submittedName>
</protein>
<evidence type="ECO:0000313" key="2">
    <source>
        <dbReference type="Proteomes" id="UP000245626"/>
    </source>
</evidence>
<name>A0ACD0P1K7_9BASI</name>
<proteinExistence type="predicted"/>
<accession>A0ACD0P1K7</accession>
<dbReference type="Proteomes" id="UP000245626">
    <property type="component" value="Unassembled WGS sequence"/>
</dbReference>
<organism evidence="1 2">
    <name type="scientific">Violaceomyces palustris</name>
    <dbReference type="NCBI Taxonomy" id="1673888"/>
    <lineage>
        <taxon>Eukaryota</taxon>
        <taxon>Fungi</taxon>
        <taxon>Dikarya</taxon>
        <taxon>Basidiomycota</taxon>
        <taxon>Ustilaginomycotina</taxon>
        <taxon>Ustilaginomycetes</taxon>
        <taxon>Violaceomycetales</taxon>
        <taxon>Violaceomycetaceae</taxon>
        <taxon>Violaceomyces</taxon>
    </lineage>
</organism>
<reference evidence="1 2" key="1">
    <citation type="journal article" date="2018" name="Mol. Biol. Evol.">
        <title>Broad Genomic Sampling Reveals a Smut Pathogenic Ancestry of the Fungal Clade Ustilaginomycotina.</title>
        <authorList>
            <person name="Kijpornyongpan T."/>
            <person name="Mondo S.J."/>
            <person name="Barry K."/>
            <person name="Sandor L."/>
            <person name="Lee J."/>
            <person name="Lipzen A."/>
            <person name="Pangilinan J."/>
            <person name="LaButti K."/>
            <person name="Hainaut M."/>
            <person name="Henrissat B."/>
            <person name="Grigoriev I.V."/>
            <person name="Spatafora J.W."/>
            <person name="Aime M.C."/>
        </authorList>
    </citation>
    <scope>NUCLEOTIDE SEQUENCE [LARGE SCALE GENOMIC DNA]</scope>
    <source>
        <strain evidence="1 2">SA 807</strain>
    </source>
</reference>
<gene>
    <name evidence="1" type="ORF">IE53DRAFT_385729</name>
</gene>